<dbReference type="KEGG" id="tcu:Tcur_3849"/>
<organism evidence="2 3">
    <name type="scientific">Thermomonospora curvata (strain ATCC 19995 / DSM 43183 / JCM 3096 / KCTC 9072 / NBRC 15933 / NCIMB 10081 / Henssen B9)</name>
    <dbReference type="NCBI Taxonomy" id="471852"/>
    <lineage>
        <taxon>Bacteria</taxon>
        <taxon>Bacillati</taxon>
        <taxon>Actinomycetota</taxon>
        <taxon>Actinomycetes</taxon>
        <taxon>Streptosporangiales</taxon>
        <taxon>Thermomonosporaceae</taxon>
        <taxon>Thermomonospora</taxon>
    </lineage>
</organism>
<dbReference type="AlphaFoldDB" id="D1AD69"/>
<dbReference type="eggNOG" id="ENOG5032RB5">
    <property type="taxonomic scope" value="Bacteria"/>
</dbReference>
<evidence type="ECO:0000313" key="3">
    <source>
        <dbReference type="Proteomes" id="UP000001918"/>
    </source>
</evidence>
<protein>
    <recommendedName>
        <fullName evidence="1">Mycothiol-dependent maleylpyruvate isomerase metal-binding domain-containing protein</fullName>
    </recommendedName>
</protein>
<evidence type="ECO:0000313" key="2">
    <source>
        <dbReference type="EMBL" id="ACY99378.1"/>
    </source>
</evidence>
<sequence length="263" mass="29056">MAQSVAAWEQTLRSTLALTGELQPSDYDRPTDCPGWTVKDVLSHLIGVERMMLGEPQPDHRLPEHLPHVRNDFGRMLEIDVDVRRPLPPEKVVAELAEVLDRRLAQLPGMDPDQEVILPTGKPGPYVQFIRIRAFDCYTHEQDIRRAVGRSGNLDAPAARLTRDHLLSGLPYVLAKRAGARPGQSLRLEVTGPIAFTRYAAVGESGRAAEVDPLTDPTASLRMDWETYLLLSTGRRTPDQVTVTVSGDTTLATRVLAGMNITP</sequence>
<dbReference type="InterPro" id="IPR034660">
    <property type="entry name" value="DinB/YfiT-like"/>
</dbReference>
<reference evidence="2 3" key="1">
    <citation type="journal article" date="2011" name="Stand. Genomic Sci.">
        <title>Complete genome sequence of Thermomonospora curvata type strain (B9).</title>
        <authorList>
            <person name="Chertkov O."/>
            <person name="Sikorski J."/>
            <person name="Nolan M."/>
            <person name="Lapidus A."/>
            <person name="Lucas S."/>
            <person name="Del Rio T.G."/>
            <person name="Tice H."/>
            <person name="Cheng J.F."/>
            <person name="Goodwin L."/>
            <person name="Pitluck S."/>
            <person name="Liolios K."/>
            <person name="Ivanova N."/>
            <person name="Mavromatis K."/>
            <person name="Mikhailova N."/>
            <person name="Ovchinnikova G."/>
            <person name="Pati A."/>
            <person name="Chen A."/>
            <person name="Palaniappan K."/>
            <person name="Djao O.D."/>
            <person name="Land M."/>
            <person name="Hauser L."/>
            <person name="Chang Y.J."/>
            <person name="Jeffries C.D."/>
            <person name="Brettin T."/>
            <person name="Han C."/>
            <person name="Detter J.C."/>
            <person name="Rohde M."/>
            <person name="Goker M."/>
            <person name="Woyke T."/>
            <person name="Bristow J."/>
            <person name="Eisen J.A."/>
            <person name="Markowitz V."/>
            <person name="Hugenholtz P."/>
            <person name="Klenk H.P."/>
            <person name="Kyrpides N.C."/>
        </authorList>
    </citation>
    <scope>NUCLEOTIDE SEQUENCE [LARGE SCALE GENOMIC DNA]</scope>
    <source>
        <strain evidence="3">ATCC 19995 / DSM 43183 / JCM 3096 / KCTC 9072 / NBRC 15933 / NCIMB 10081 / Henssen B9</strain>
    </source>
</reference>
<dbReference type="RefSeq" id="WP_012854162.1">
    <property type="nucleotide sequence ID" value="NC_013510.1"/>
</dbReference>
<gene>
    <name evidence="2" type="ordered locus">Tcur_3849</name>
</gene>
<dbReference type="SUPFAM" id="SSF109854">
    <property type="entry name" value="DinB/YfiT-like putative metalloenzymes"/>
    <property type="match status" value="1"/>
</dbReference>
<dbReference type="EMBL" id="CP001738">
    <property type="protein sequence ID" value="ACY99378.1"/>
    <property type="molecule type" value="Genomic_DNA"/>
</dbReference>
<dbReference type="NCBIfam" id="TIGR03083">
    <property type="entry name" value="maleylpyruvate isomerase family mycothiol-dependent enzyme"/>
    <property type="match status" value="1"/>
</dbReference>
<proteinExistence type="predicted"/>
<dbReference type="STRING" id="471852.Tcur_3849"/>
<dbReference type="InterPro" id="IPR017517">
    <property type="entry name" value="Maleyloyr_isom"/>
</dbReference>
<dbReference type="Pfam" id="PF11716">
    <property type="entry name" value="MDMPI_N"/>
    <property type="match status" value="1"/>
</dbReference>
<dbReference type="InterPro" id="IPR024344">
    <property type="entry name" value="MDMPI_metal-binding"/>
</dbReference>
<feature type="domain" description="Mycothiol-dependent maleylpyruvate isomerase metal-binding" evidence="1">
    <location>
        <begin position="11"/>
        <end position="145"/>
    </location>
</feature>
<evidence type="ECO:0000259" key="1">
    <source>
        <dbReference type="Pfam" id="PF11716"/>
    </source>
</evidence>
<dbReference type="HOGENOM" id="CLU_078210_0_0_11"/>
<dbReference type="Gene3D" id="1.20.120.450">
    <property type="entry name" value="dinb family like domain"/>
    <property type="match status" value="1"/>
</dbReference>
<name>D1AD69_THECD</name>
<keyword evidence="3" id="KW-1185">Reference proteome</keyword>
<dbReference type="GO" id="GO:0046872">
    <property type="term" value="F:metal ion binding"/>
    <property type="evidence" value="ECO:0007669"/>
    <property type="project" value="InterPro"/>
</dbReference>
<accession>D1AD69</accession>
<dbReference type="Proteomes" id="UP000001918">
    <property type="component" value="Chromosome"/>
</dbReference>